<dbReference type="PANTHER" id="PTHR46060">
    <property type="entry name" value="MARINER MOS1 TRANSPOSASE-LIKE PROTEIN"/>
    <property type="match status" value="1"/>
</dbReference>
<evidence type="ECO:0000313" key="2">
    <source>
        <dbReference type="Proteomes" id="UP000299102"/>
    </source>
</evidence>
<dbReference type="Proteomes" id="UP000299102">
    <property type="component" value="Unassembled WGS sequence"/>
</dbReference>
<keyword evidence="2" id="KW-1185">Reference proteome</keyword>
<reference evidence="1 2" key="1">
    <citation type="journal article" date="2019" name="Commun. Biol.">
        <title>The bagworm genome reveals a unique fibroin gene that provides high tensile strength.</title>
        <authorList>
            <person name="Kono N."/>
            <person name="Nakamura H."/>
            <person name="Ohtoshi R."/>
            <person name="Tomita M."/>
            <person name="Numata K."/>
            <person name="Arakawa K."/>
        </authorList>
    </citation>
    <scope>NUCLEOTIDE SEQUENCE [LARGE SCALE GENOMIC DNA]</scope>
</reference>
<name>A0A4C2A589_EUMVA</name>
<dbReference type="EMBL" id="BGZK01002565">
    <property type="protein sequence ID" value="GBP94942.1"/>
    <property type="molecule type" value="Genomic_DNA"/>
</dbReference>
<comment type="caution">
    <text evidence="1">The sequence shown here is derived from an EMBL/GenBank/DDBJ whole genome shotgun (WGS) entry which is preliminary data.</text>
</comment>
<protein>
    <recommendedName>
        <fullName evidence="3">Mos1 transposase HTH domain-containing protein</fullName>
    </recommendedName>
</protein>
<proteinExistence type="predicted"/>
<accession>A0A4C2A589</accession>
<dbReference type="OrthoDB" id="10017160at2759"/>
<organism evidence="1 2">
    <name type="scientific">Eumeta variegata</name>
    <name type="common">Bagworm moth</name>
    <name type="synonym">Eumeta japonica</name>
    <dbReference type="NCBI Taxonomy" id="151549"/>
    <lineage>
        <taxon>Eukaryota</taxon>
        <taxon>Metazoa</taxon>
        <taxon>Ecdysozoa</taxon>
        <taxon>Arthropoda</taxon>
        <taxon>Hexapoda</taxon>
        <taxon>Insecta</taxon>
        <taxon>Pterygota</taxon>
        <taxon>Neoptera</taxon>
        <taxon>Endopterygota</taxon>
        <taxon>Lepidoptera</taxon>
        <taxon>Glossata</taxon>
        <taxon>Ditrysia</taxon>
        <taxon>Tineoidea</taxon>
        <taxon>Psychidae</taxon>
        <taxon>Oiketicinae</taxon>
        <taxon>Eumeta</taxon>
    </lineage>
</organism>
<dbReference type="AlphaFoldDB" id="A0A4C2A589"/>
<evidence type="ECO:0000313" key="1">
    <source>
        <dbReference type="EMBL" id="GBP94942.1"/>
    </source>
</evidence>
<sequence length="126" mass="14442">MVIRKIETCRKKLCSRRRPAAAAAHYRPYTSRRNCIAAFYGPVIFRMGHQQTLSRLRTAFGDEAPCKTTIYNWIAEFKRGRVNLSDEFRDGHPSTAVTNKNIDVVLSMIEADGHVTYHEIRATRAN</sequence>
<dbReference type="InterPro" id="IPR052709">
    <property type="entry name" value="Transposase-MT_Hybrid"/>
</dbReference>
<gene>
    <name evidence="1" type="ORF">EVAR_86560_1</name>
</gene>
<dbReference type="PANTHER" id="PTHR46060:SF1">
    <property type="entry name" value="MARINER MOS1 TRANSPOSASE-LIKE PROTEIN"/>
    <property type="match status" value="1"/>
</dbReference>
<evidence type="ECO:0008006" key="3">
    <source>
        <dbReference type="Google" id="ProtNLM"/>
    </source>
</evidence>